<dbReference type="EC" id="1.14.-.-" evidence="1"/>
<dbReference type="Pfam" id="PF17773">
    <property type="entry name" value="UPF0176_N"/>
    <property type="match status" value="1"/>
</dbReference>
<accession>A0ABY5GAF2</accession>
<comment type="function">
    <text evidence="1">Catalyzes oxygen-dependent 5-hydroxyuridine (ho5U) modification at position 34 in tRNAs.</text>
</comment>
<evidence type="ECO:0000313" key="4">
    <source>
        <dbReference type="EMBL" id="UTT86594.1"/>
    </source>
</evidence>
<feature type="compositionally biased region" description="Basic and acidic residues" evidence="2">
    <location>
        <begin position="278"/>
        <end position="288"/>
    </location>
</feature>
<keyword evidence="1" id="KW-0560">Oxidoreductase</keyword>
<dbReference type="HAMAP" id="MF_00469">
    <property type="entry name" value="TrhO"/>
    <property type="match status" value="1"/>
</dbReference>
<feature type="domain" description="Rhodanese" evidence="3">
    <location>
        <begin position="123"/>
        <end position="217"/>
    </location>
</feature>
<dbReference type="EMBL" id="CP090615">
    <property type="protein sequence ID" value="UTT86594.1"/>
    <property type="molecule type" value="Genomic_DNA"/>
</dbReference>
<dbReference type="PROSITE" id="PS50206">
    <property type="entry name" value="RHODANESE_3"/>
    <property type="match status" value="1"/>
</dbReference>
<dbReference type="PANTHER" id="PTHR43268:SF3">
    <property type="entry name" value="RHODANESE-LIKE DOMAIN-CONTAINING PROTEIN 7-RELATED"/>
    <property type="match status" value="1"/>
</dbReference>
<comment type="catalytic activity">
    <reaction evidence="1">
        <text>uridine(34) in tRNA + AH2 + O2 = 5-hydroxyuridine(34) in tRNA + A + H2O</text>
        <dbReference type="Rhea" id="RHEA:64224"/>
        <dbReference type="Rhea" id="RHEA-COMP:11727"/>
        <dbReference type="Rhea" id="RHEA-COMP:13381"/>
        <dbReference type="ChEBI" id="CHEBI:13193"/>
        <dbReference type="ChEBI" id="CHEBI:15377"/>
        <dbReference type="ChEBI" id="CHEBI:15379"/>
        <dbReference type="ChEBI" id="CHEBI:17499"/>
        <dbReference type="ChEBI" id="CHEBI:65315"/>
        <dbReference type="ChEBI" id="CHEBI:136877"/>
    </reaction>
</comment>
<dbReference type="InterPro" id="IPR040503">
    <property type="entry name" value="TRHO_N"/>
</dbReference>
<protein>
    <recommendedName>
        <fullName evidence="1">tRNA uridine(34) hydroxylase</fullName>
        <ecNumber evidence="1">1.14.-.-</ecNumber>
    </recommendedName>
    <alternativeName>
        <fullName evidence="1">tRNA hydroxylation protein O</fullName>
    </alternativeName>
</protein>
<dbReference type="SMART" id="SM00450">
    <property type="entry name" value="RHOD"/>
    <property type="match status" value="1"/>
</dbReference>
<dbReference type="NCBIfam" id="NF001136">
    <property type="entry name" value="PRK00142.1-4"/>
    <property type="match status" value="1"/>
</dbReference>
<keyword evidence="1" id="KW-0819">tRNA processing</keyword>
<dbReference type="Proteomes" id="UP001059120">
    <property type="component" value="Chromosome 2"/>
</dbReference>
<dbReference type="CDD" id="cd01518">
    <property type="entry name" value="RHOD_YceA"/>
    <property type="match status" value="1"/>
</dbReference>
<dbReference type="Gene3D" id="3.30.70.100">
    <property type="match status" value="1"/>
</dbReference>
<sequence length="327" mass="37497">MSQYVVCALYKFVALDDYQDIRQPLTQLLLDNQIRGTLLLAQEGINGTVAGSRESIDALLAWFKLDERLADVVYKESFNEQQPFNRTKVKLKKEIVTMGVEGIDPRHVVGTYVKPKDWNELISDPDVVLVDTRNDYEVDIGTFKNAVNPNTETFREFPQYVEENLDPAKHKKVAMFCTGGIRCEKSTAYMKEQGFEEVYHLEGGILKYLEEVPEEESMWEGDCYVFDGRVAVNHQLEKSGYDVCNACRLPITEEDKQSADFEKGVSCPKCIDKHTEEQKQRFREREKQVQLSAARGETHVGGDAAQLIEQRKQQKLEKKAQQRANNK</sequence>
<dbReference type="PANTHER" id="PTHR43268">
    <property type="entry name" value="THIOSULFATE SULFURTRANSFERASE/RHODANESE-LIKE DOMAIN-CONTAINING PROTEIN 2"/>
    <property type="match status" value="1"/>
</dbReference>
<evidence type="ECO:0000313" key="5">
    <source>
        <dbReference type="Proteomes" id="UP001059120"/>
    </source>
</evidence>
<name>A0ABY5GAF2_VIBPE</name>
<dbReference type="SUPFAM" id="SSF52821">
    <property type="entry name" value="Rhodanese/Cell cycle control phosphatase"/>
    <property type="match status" value="1"/>
</dbReference>
<dbReference type="InterPro" id="IPR001763">
    <property type="entry name" value="Rhodanese-like_dom"/>
</dbReference>
<dbReference type="RefSeq" id="WP_255232351.1">
    <property type="nucleotide sequence ID" value="NZ_CP090615.1"/>
</dbReference>
<keyword evidence="5" id="KW-1185">Reference proteome</keyword>
<comment type="similarity">
    <text evidence="1">Belongs to the TrhO family.</text>
</comment>
<evidence type="ECO:0000256" key="1">
    <source>
        <dbReference type="HAMAP-Rule" id="MF_00469"/>
    </source>
</evidence>
<evidence type="ECO:0000259" key="3">
    <source>
        <dbReference type="PROSITE" id="PS50206"/>
    </source>
</evidence>
<organism evidence="4 5">
    <name type="scientific">Vibrio pelagius</name>
    <dbReference type="NCBI Taxonomy" id="28169"/>
    <lineage>
        <taxon>Bacteria</taxon>
        <taxon>Pseudomonadati</taxon>
        <taxon>Pseudomonadota</taxon>
        <taxon>Gammaproteobacteria</taxon>
        <taxon>Vibrionales</taxon>
        <taxon>Vibrionaceae</taxon>
        <taxon>Vibrio</taxon>
    </lineage>
</organism>
<dbReference type="Pfam" id="PF00581">
    <property type="entry name" value="Rhodanese"/>
    <property type="match status" value="1"/>
</dbReference>
<dbReference type="InterPro" id="IPR020936">
    <property type="entry name" value="TrhO"/>
</dbReference>
<gene>
    <name evidence="1" type="primary">trhO</name>
    <name evidence="4" type="ORF">LZI70_14205</name>
</gene>
<proteinExistence type="inferred from homology"/>
<dbReference type="Gene3D" id="3.40.250.10">
    <property type="entry name" value="Rhodanese-like domain"/>
    <property type="match status" value="1"/>
</dbReference>
<dbReference type="InterPro" id="IPR036873">
    <property type="entry name" value="Rhodanese-like_dom_sf"/>
</dbReference>
<reference evidence="4" key="1">
    <citation type="submission" date="2022-01" db="EMBL/GenBank/DDBJ databases">
        <title>Alginate degradation mechanism of Vibrio pelagius WXL662.</title>
        <authorList>
            <person name="He X."/>
        </authorList>
    </citation>
    <scope>NUCLEOTIDE SEQUENCE</scope>
    <source>
        <strain evidence="4">WXL662</strain>
    </source>
</reference>
<evidence type="ECO:0000256" key="2">
    <source>
        <dbReference type="SAM" id="MobiDB-lite"/>
    </source>
</evidence>
<feature type="region of interest" description="Disordered" evidence="2">
    <location>
        <begin position="278"/>
        <end position="305"/>
    </location>
</feature>